<dbReference type="InterPro" id="IPR045339">
    <property type="entry name" value="DUF6534"/>
</dbReference>
<accession>A0A1C7M496</accession>
<dbReference type="AlphaFoldDB" id="A0A1C7M496"/>
<reference evidence="3 4" key="1">
    <citation type="submission" date="2016-03" db="EMBL/GenBank/DDBJ databases">
        <title>Whole genome sequencing of Grifola frondosa 9006-11.</title>
        <authorList>
            <person name="Min B."/>
            <person name="Park H."/>
            <person name="Kim J.-G."/>
            <person name="Cho H."/>
            <person name="Oh Y.-L."/>
            <person name="Kong W.-S."/>
            <person name="Choi I.-G."/>
        </authorList>
    </citation>
    <scope>NUCLEOTIDE SEQUENCE [LARGE SCALE GENOMIC DNA]</scope>
    <source>
        <strain evidence="3 4">9006-11</strain>
    </source>
</reference>
<evidence type="ECO:0000313" key="4">
    <source>
        <dbReference type="Proteomes" id="UP000092993"/>
    </source>
</evidence>
<feature type="domain" description="DUF6534" evidence="2">
    <location>
        <begin position="86"/>
        <end position="147"/>
    </location>
</feature>
<comment type="caution">
    <text evidence="3">The sequence shown here is derived from an EMBL/GenBank/DDBJ whole genome shotgun (WGS) entry which is preliminary data.</text>
</comment>
<evidence type="ECO:0000259" key="2">
    <source>
        <dbReference type="Pfam" id="PF20152"/>
    </source>
</evidence>
<dbReference type="Pfam" id="PF20152">
    <property type="entry name" value="DUF6534"/>
    <property type="match status" value="1"/>
</dbReference>
<dbReference type="OrthoDB" id="3270417at2759"/>
<protein>
    <recommendedName>
        <fullName evidence="2">DUF6534 domain-containing protein</fullName>
    </recommendedName>
</protein>
<organism evidence="3 4">
    <name type="scientific">Grifola frondosa</name>
    <name type="common">Maitake</name>
    <name type="synonym">Polyporus frondosus</name>
    <dbReference type="NCBI Taxonomy" id="5627"/>
    <lineage>
        <taxon>Eukaryota</taxon>
        <taxon>Fungi</taxon>
        <taxon>Dikarya</taxon>
        <taxon>Basidiomycota</taxon>
        <taxon>Agaricomycotina</taxon>
        <taxon>Agaricomycetes</taxon>
        <taxon>Polyporales</taxon>
        <taxon>Grifolaceae</taxon>
        <taxon>Grifola</taxon>
    </lineage>
</organism>
<name>A0A1C7M496_GRIFR</name>
<evidence type="ECO:0000256" key="1">
    <source>
        <dbReference type="SAM" id="MobiDB-lite"/>
    </source>
</evidence>
<gene>
    <name evidence="3" type="ORF">A0H81_08333</name>
</gene>
<sequence length="237" mass="26812">MQFRTTDMDFDWISVIQRALALWIFAKNFKTAWTTDLGYHKRSPPNRRRYPDHRFFVLDPFSIQKSSAKVKTAPKPSEQFLKPSSSTNSSVNHLIIFLVNRGVISLAVQVFSTLTFFVWRNTLIWTAFHMAASKVYCNSVLATLNSRFAIRGEATDSELLATTGKLGVDEIYAGTVDDADEERPESPESPPMIPSIGHITESENDSWFGTAKFEEENLSRLSFKRANPHDSRSGIAL</sequence>
<feature type="region of interest" description="Disordered" evidence="1">
    <location>
        <begin position="176"/>
        <end position="196"/>
    </location>
</feature>
<evidence type="ECO:0000313" key="3">
    <source>
        <dbReference type="EMBL" id="OBZ71317.1"/>
    </source>
</evidence>
<keyword evidence="4" id="KW-1185">Reference proteome</keyword>
<dbReference type="Proteomes" id="UP000092993">
    <property type="component" value="Unassembled WGS sequence"/>
</dbReference>
<dbReference type="EMBL" id="LUGG01000011">
    <property type="protein sequence ID" value="OBZ71317.1"/>
    <property type="molecule type" value="Genomic_DNA"/>
</dbReference>
<proteinExistence type="predicted"/>